<dbReference type="Gene3D" id="1.25.10.10">
    <property type="entry name" value="Leucine-rich Repeat Variant"/>
    <property type="match status" value="1"/>
</dbReference>
<dbReference type="InterPro" id="IPR057566">
    <property type="entry name" value="TPR_TTI1_N"/>
</dbReference>
<feature type="region of interest" description="Disordered" evidence="1">
    <location>
        <begin position="770"/>
        <end position="802"/>
    </location>
</feature>
<dbReference type="KEGG" id="ache:ACHE_50926S"/>
<gene>
    <name evidence="4" type="ORF">ACHE_50926S</name>
</gene>
<protein>
    <recommendedName>
        <fullName evidence="6">HEAT repeat protein</fullName>
    </recommendedName>
</protein>
<dbReference type="Pfam" id="PF24173">
    <property type="entry name" value="TPR_TTI1_N"/>
    <property type="match status" value="1"/>
</dbReference>
<dbReference type="InterPro" id="IPR049362">
    <property type="entry name" value="TTI1_rpt"/>
</dbReference>
<evidence type="ECO:0000313" key="4">
    <source>
        <dbReference type="EMBL" id="BCR89728.1"/>
    </source>
</evidence>
<dbReference type="GeneID" id="66984086"/>
<dbReference type="Pfam" id="PF21547">
    <property type="entry name" value="TTI1"/>
    <property type="match status" value="1"/>
</dbReference>
<dbReference type="InterPro" id="IPR016024">
    <property type="entry name" value="ARM-type_fold"/>
</dbReference>
<evidence type="ECO:0000259" key="2">
    <source>
        <dbReference type="Pfam" id="PF24173"/>
    </source>
</evidence>
<feature type="region of interest" description="Disordered" evidence="1">
    <location>
        <begin position="815"/>
        <end position="835"/>
    </location>
</feature>
<evidence type="ECO:0008006" key="6">
    <source>
        <dbReference type="Google" id="ProtNLM"/>
    </source>
</evidence>
<dbReference type="Pfam" id="PF24181">
    <property type="entry name" value="TPR_TTI1_C"/>
    <property type="match status" value="1"/>
</dbReference>
<dbReference type="PANTHER" id="PTHR18460:SF3">
    <property type="entry name" value="TELO2-INTERACTING PROTEIN 1 HOMOLOG"/>
    <property type="match status" value="1"/>
</dbReference>
<proteinExistence type="predicted"/>
<accession>A0A7R7VRZ5</accession>
<evidence type="ECO:0000313" key="5">
    <source>
        <dbReference type="Proteomes" id="UP000637239"/>
    </source>
</evidence>
<keyword evidence="5" id="KW-1185">Reference proteome</keyword>
<evidence type="ECO:0000259" key="3">
    <source>
        <dbReference type="Pfam" id="PF24181"/>
    </source>
</evidence>
<feature type="region of interest" description="Disordered" evidence="1">
    <location>
        <begin position="902"/>
        <end position="930"/>
    </location>
</feature>
<dbReference type="AlphaFoldDB" id="A0A7R7VRZ5"/>
<organism evidence="4 5">
    <name type="scientific">Aspergillus chevalieri</name>
    <name type="common">Eurotium chevalieri</name>
    <dbReference type="NCBI Taxonomy" id="182096"/>
    <lineage>
        <taxon>Eukaryota</taxon>
        <taxon>Fungi</taxon>
        <taxon>Dikarya</taxon>
        <taxon>Ascomycota</taxon>
        <taxon>Pezizomycotina</taxon>
        <taxon>Eurotiomycetes</taxon>
        <taxon>Eurotiomycetidae</taxon>
        <taxon>Eurotiales</taxon>
        <taxon>Aspergillaceae</taxon>
        <taxon>Aspergillus</taxon>
        <taxon>Aspergillus subgen. Aspergillus</taxon>
    </lineage>
</organism>
<dbReference type="EMBL" id="AP024420">
    <property type="protein sequence ID" value="BCR89728.1"/>
    <property type="molecule type" value="Genomic_DNA"/>
</dbReference>
<dbReference type="PANTHER" id="PTHR18460">
    <property type="entry name" value="TEL2 INTERACTING PROTEIN 1 TTI1 FAMILY MEMBER"/>
    <property type="match status" value="1"/>
</dbReference>
<dbReference type="InterPro" id="IPR011989">
    <property type="entry name" value="ARM-like"/>
</dbReference>
<name>A0A7R7VRZ5_ASPCH</name>
<dbReference type="SUPFAM" id="SSF48371">
    <property type="entry name" value="ARM repeat"/>
    <property type="match status" value="1"/>
</dbReference>
<dbReference type="Proteomes" id="UP000637239">
    <property type="component" value="Chromosome 5"/>
</dbReference>
<dbReference type="InterPro" id="IPR057567">
    <property type="entry name" value="TPR_TTI1_C"/>
</dbReference>
<dbReference type="GO" id="GO:0005737">
    <property type="term" value="C:cytoplasm"/>
    <property type="evidence" value="ECO:0007669"/>
    <property type="project" value="TreeGrafter"/>
</dbReference>
<reference evidence="4" key="1">
    <citation type="submission" date="2021-01" db="EMBL/GenBank/DDBJ databases">
        <authorList>
            <consortium name="Aspergillus chevalieri M1 genome sequencing consortium"/>
            <person name="Kazuki M."/>
            <person name="Futagami T."/>
        </authorList>
    </citation>
    <scope>NUCLEOTIDE SEQUENCE</scope>
    <source>
        <strain evidence="4">M1</strain>
    </source>
</reference>
<dbReference type="InterPro" id="IPR052587">
    <property type="entry name" value="TELO2-interacting_protein_1"/>
</dbReference>
<feature type="domain" description="TTI1 C-terminal TPR" evidence="3">
    <location>
        <begin position="758"/>
        <end position="898"/>
    </location>
</feature>
<feature type="domain" description="TTI1 N-terminal TPR" evidence="2">
    <location>
        <begin position="9"/>
        <end position="344"/>
    </location>
</feature>
<sequence>MENSRQESFRKLRPTCVELSAVGLGFRGHQATSNDVARALEPLHNTLKELADKNALDEKLAEYAFFPLSHILNETRRISARCLELTVNCLRILVAKGWRQHLSPMMGKQLIILLTLIVGGVPNRPNESHAASGRPEELIIAGFKCFSAIFDALGGPLAEKTVYNEIGTATIVDQTVYILLEGVVDSRSDDLCLAAAGALQRLYRRITDRVVLASIMPRTVSALTKVLKPTTQIRRSYRLSVICIEVLTHLLKTVLNDRVASTTENPVQPGTGNDTIVLDDSWLKATTTQIKLALANVVQIRRHERLEVQAALLDLCLMVIEDCQNTLQDSIPIMAETIVVLSDMDEEQTPNTAYSSLRHLATVYPTILDSLKDSLNSWVTSFPRTMQGNDETAKQWGIKQISTVFHILSQVQSGSDLLTTGLTRGLCDSVSAVVGHTANTLHSVSLDPTNNLSLEVAQRDYKSMTFPPVLMEHRSQQQTLIDLDSMVTRLSLSDSGSEITGSIIGRMHNASGNAILAPFWLSLTFLKNSSQATTAFDDFIASDCVDFSMSPNTRSNMIEDLYYISLPILNEPLVDDSRDWRVSALALEAVALQAKQLGEAFRPELMDALYPVLQLLASSNSNLQNHAMTCLNILTTACNYDGTSTMIIENVDYLVNAVGLKLNTFDVSPYPPQVLLMMIKLCGARLIPYLDDLIVSIFGILDIYHGYPKLTEMMFKTLAAIVEEGAKTPSVLAIMEDENDKRPDHRKRRYEGLDVSTLVKDFATRKSKRTKFLEDEAGNTEKSTHPKQPWTLESESLRQPEPSLDSAADLMDKMEGETDEPLPESREPEDTEKPLTKSHTLLLNIMKSIPSHLSSPSPYLRHSLLSIVIQIFPVLSQNETSFLPLINDLWPSVVSRISFPSSAQDVSSSNSLMTRGAPAASADRAEQRSDEFEIREETYVITTAIETVQVICSTAGDFMASRIETEFPRWERLYRRAWDKVRQDAERALDRRATRRLPKPASRSEPFFSFVQSLALATATSSVATARIPPSHTRTFTPHHSLWRALASLFLTLLTHVRLPLSMGDQICEFLGAWIASYAGPDYYFAFYRSSSGTEAKIPEPLKIEARTVDDTIQTMETWNADLTWFIFQQERARVRDAAGIMKTGFQKRDYVAPGTPSLLGGRLRFAEVVF</sequence>
<feature type="compositionally biased region" description="Polar residues" evidence="1">
    <location>
        <begin position="902"/>
        <end position="913"/>
    </location>
</feature>
<reference evidence="4" key="2">
    <citation type="submission" date="2021-02" db="EMBL/GenBank/DDBJ databases">
        <title>Aspergillus chevalieri M1 genome sequence.</title>
        <authorList>
            <person name="Kadooka C."/>
            <person name="Mori K."/>
            <person name="Futagami T."/>
        </authorList>
    </citation>
    <scope>NUCLEOTIDE SEQUENCE</scope>
    <source>
        <strain evidence="4">M1</strain>
    </source>
</reference>
<dbReference type="RefSeq" id="XP_043138250.1">
    <property type="nucleotide sequence ID" value="XM_043280696.1"/>
</dbReference>
<evidence type="ECO:0000256" key="1">
    <source>
        <dbReference type="SAM" id="MobiDB-lite"/>
    </source>
</evidence>
<feature type="compositionally biased region" description="Basic and acidic residues" evidence="1">
    <location>
        <begin position="823"/>
        <end position="835"/>
    </location>
</feature>